<evidence type="ECO:0000256" key="1">
    <source>
        <dbReference type="SAM" id="MobiDB-lite"/>
    </source>
</evidence>
<proteinExistence type="predicted"/>
<reference evidence="3 4" key="1">
    <citation type="journal article" date="2023" name="Commun. Biol.">
        <title>Genome analysis of Parmales, the sister group of diatoms, reveals the evolutionary specialization of diatoms from phago-mixotrophs to photoautotrophs.</title>
        <authorList>
            <person name="Ban H."/>
            <person name="Sato S."/>
            <person name="Yoshikawa S."/>
            <person name="Yamada K."/>
            <person name="Nakamura Y."/>
            <person name="Ichinomiya M."/>
            <person name="Sato N."/>
            <person name="Blanc-Mathieu R."/>
            <person name="Endo H."/>
            <person name="Kuwata A."/>
            <person name="Ogata H."/>
        </authorList>
    </citation>
    <scope>NUCLEOTIDE SEQUENCE [LARGE SCALE GENOMIC DNA]</scope>
</reference>
<keyword evidence="4" id="KW-1185">Reference proteome</keyword>
<dbReference type="Proteomes" id="UP001165060">
    <property type="component" value="Unassembled WGS sequence"/>
</dbReference>
<name>A0ABQ6MIY3_9STRA</name>
<evidence type="ECO:0000313" key="4">
    <source>
        <dbReference type="Proteomes" id="UP001165060"/>
    </source>
</evidence>
<feature type="region of interest" description="Disordered" evidence="1">
    <location>
        <begin position="23"/>
        <end position="53"/>
    </location>
</feature>
<accession>A0ABQ6MIY3</accession>
<dbReference type="EMBL" id="BRYB01002909">
    <property type="protein sequence ID" value="GMI27418.1"/>
    <property type="molecule type" value="Genomic_DNA"/>
</dbReference>
<evidence type="ECO:0000313" key="3">
    <source>
        <dbReference type="EMBL" id="GMI27418.1"/>
    </source>
</evidence>
<feature type="chain" id="PRO_5046103409" evidence="2">
    <location>
        <begin position="21"/>
        <end position="210"/>
    </location>
</feature>
<protein>
    <submittedName>
        <fullName evidence="3">Uncharacterized protein</fullName>
    </submittedName>
</protein>
<sequence length="210" mass="21803">MIALLIFLLATASSFDPVHIAPHHSSSSAPSASPPSHRTFLTSSSAPSASPPSRRTFLSSSIGAALLPLLPAAAPAAETRQGIAVTPLNAATNTFNGADFNGAPAPEGVSSIPYSSFLEALTKGEVAFVRFLAPDGDVAFATMKEPSAYFNKGEPLRIGEGMPLEQHRGYSTPLFVVRSVKDKGVPYTFEVPAMAKFRDGAGVSGGGRTQ</sequence>
<comment type="caution">
    <text evidence="3">The sequence shown here is derived from an EMBL/GenBank/DDBJ whole genome shotgun (WGS) entry which is preliminary data.</text>
</comment>
<feature type="signal peptide" evidence="2">
    <location>
        <begin position="1"/>
        <end position="20"/>
    </location>
</feature>
<organism evidence="3 4">
    <name type="scientific">Tetraparma gracilis</name>
    <dbReference type="NCBI Taxonomy" id="2962635"/>
    <lineage>
        <taxon>Eukaryota</taxon>
        <taxon>Sar</taxon>
        <taxon>Stramenopiles</taxon>
        <taxon>Ochrophyta</taxon>
        <taxon>Bolidophyceae</taxon>
        <taxon>Parmales</taxon>
        <taxon>Triparmaceae</taxon>
        <taxon>Tetraparma</taxon>
    </lineage>
</organism>
<gene>
    <name evidence="3" type="ORF">TeGR_g623</name>
</gene>
<keyword evidence="2" id="KW-0732">Signal</keyword>
<evidence type="ECO:0000256" key="2">
    <source>
        <dbReference type="SAM" id="SignalP"/>
    </source>
</evidence>